<evidence type="ECO:0000256" key="11">
    <source>
        <dbReference type="ARBA" id="ARBA00035120"/>
    </source>
</evidence>
<keyword evidence="16" id="KW-1185">Reference proteome</keyword>
<evidence type="ECO:0000256" key="13">
    <source>
        <dbReference type="ARBA" id="ARBA00049940"/>
    </source>
</evidence>
<gene>
    <name evidence="14" type="primary">fluC</name>
    <name evidence="14" type="synonym">crcB</name>
    <name evidence="15" type="ORF">ATL39_0367</name>
</gene>
<keyword evidence="8 14" id="KW-0406">Ion transport</keyword>
<evidence type="ECO:0000256" key="2">
    <source>
        <dbReference type="ARBA" id="ARBA00022448"/>
    </source>
</evidence>
<keyword evidence="6 14" id="KW-1133">Transmembrane helix</keyword>
<dbReference type="RefSeq" id="WP_120191571.1">
    <property type="nucleotide sequence ID" value="NZ_RAPK01000006.1"/>
</dbReference>
<dbReference type="GO" id="GO:0062054">
    <property type="term" value="F:fluoride channel activity"/>
    <property type="evidence" value="ECO:0007669"/>
    <property type="project" value="UniProtKB-UniRule"/>
</dbReference>
<evidence type="ECO:0000313" key="15">
    <source>
        <dbReference type="EMBL" id="RKD76155.1"/>
    </source>
</evidence>
<proteinExistence type="inferred from homology"/>
<keyword evidence="4 14" id="KW-0812">Transmembrane</keyword>
<dbReference type="GO" id="GO:0005886">
    <property type="term" value="C:plasma membrane"/>
    <property type="evidence" value="ECO:0007669"/>
    <property type="project" value="UniProtKB-SubCell"/>
</dbReference>
<evidence type="ECO:0000256" key="12">
    <source>
        <dbReference type="ARBA" id="ARBA00035585"/>
    </source>
</evidence>
<comment type="function">
    <text evidence="13 14">Fluoride-specific ion channel. Important for reducing fluoride concentration in the cell, thus reducing its toxicity.</text>
</comment>
<dbReference type="Proteomes" id="UP000285120">
    <property type="component" value="Unassembled WGS sequence"/>
</dbReference>
<evidence type="ECO:0000256" key="6">
    <source>
        <dbReference type="ARBA" id="ARBA00022989"/>
    </source>
</evidence>
<dbReference type="HAMAP" id="MF_00454">
    <property type="entry name" value="FluC"/>
    <property type="match status" value="1"/>
</dbReference>
<keyword evidence="10 14" id="KW-0407">Ion channel</keyword>
<dbReference type="GO" id="GO:0140114">
    <property type="term" value="P:cellular detoxification of fluoride"/>
    <property type="evidence" value="ECO:0007669"/>
    <property type="project" value="UniProtKB-UniRule"/>
</dbReference>
<evidence type="ECO:0000256" key="3">
    <source>
        <dbReference type="ARBA" id="ARBA00022475"/>
    </source>
</evidence>
<feature type="transmembrane region" description="Helical" evidence="14">
    <location>
        <begin position="46"/>
        <end position="64"/>
    </location>
</feature>
<feature type="binding site" evidence="14">
    <location>
        <position position="81"/>
    </location>
    <ligand>
        <name>Na(+)</name>
        <dbReference type="ChEBI" id="CHEBI:29101"/>
        <note>structural</note>
    </ligand>
</feature>
<evidence type="ECO:0000256" key="7">
    <source>
        <dbReference type="ARBA" id="ARBA00023053"/>
    </source>
</evidence>
<feature type="transmembrane region" description="Helical" evidence="14">
    <location>
        <begin position="100"/>
        <end position="122"/>
    </location>
</feature>
<sequence>MNKRFGPPSVLLAIAAGAMLGTLLRYSINAAAFDSIFPFGTLMENWSGSALLGALTGFFAIFTVREWISAGLGVGLCGGYTTFSTLVSDTVLLGSALSPLYIAAYILPTIVGGIAFAWAGFAGGQRLGRKLRSSEEGRRL</sequence>
<evidence type="ECO:0000256" key="4">
    <source>
        <dbReference type="ARBA" id="ARBA00022692"/>
    </source>
</evidence>
<dbReference type="PANTHER" id="PTHR28259:SF16">
    <property type="entry name" value="FLUORIDE-SPECIFIC ION CHANNEL FLUC 2"/>
    <property type="match status" value="1"/>
</dbReference>
<evidence type="ECO:0000256" key="8">
    <source>
        <dbReference type="ARBA" id="ARBA00023065"/>
    </source>
</evidence>
<evidence type="ECO:0000313" key="16">
    <source>
        <dbReference type="Proteomes" id="UP000285120"/>
    </source>
</evidence>
<dbReference type="Pfam" id="PF02537">
    <property type="entry name" value="CRCB"/>
    <property type="match status" value="1"/>
</dbReference>
<keyword evidence="7 14" id="KW-0915">Sodium</keyword>
<dbReference type="GO" id="GO:0046872">
    <property type="term" value="F:metal ion binding"/>
    <property type="evidence" value="ECO:0007669"/>
    <property type="project" value="UniProtKB-KW"/>
</dbReference>
<keyword evidence="9 14" id="KW-0472">Membrane</keyword>
<evidence type="ECO:0000256" key="14">
    <source>
        <dbReference type="HAMAP-Rule" id="MF_00454"/>
    </source>
</evidence>
<keyword evidence="2 14" id="KW-0813">Transport</keyword>
<dbReference type="AlphaFoldDB" id="A0A419V7V8"/>
<feature type="transmembrane region" description="Helical" evidence="14">
    <location>
        <begin position="71"/>
        <end position="94"/>
    </location>
</feature>
<comment type="caution">
    <text evidence="15">The sequence shown here is derived from an EMBL/GenBank/DDBJ whole genome shotgun (WGS) entry which is preliminary data.</text>
</comment>
<evidence type="ECO:0000256" key="10">
    <source>
        <dbReference type="ARBA" id="ARBA00023303"/>
    </source>
</evidence>
<dbReference type="OrthoDB" id="9815830at2"/>
<name>A0A419V7V8_9BACL</name>
<dbReference type="InterPro" id="IPR003691">
    <property type="entry name" value="FluC"/>
</dbReference>
<reference evidence="15 16" key="1">
    <citation type="submission" date="2018-09" db="EMBL/GenBank/DDBJ databases">
        <title>Genomic Encyclopedia of Archaeal and Bacterial Type Strains, Phase II (KMG-II): from individual species to whole genera.</title>
        <authorList>
            <person name="Goeker M."/>
        </authorList>
    </citation>
    <scope>NUCLEOTIDE SEQUENCE [LARGE SCALE GENOMIC DNA]</scope>
    <source>
        <strain evidence="15 16">DSM 17008</strain>
    </source>
</reference>
<comment type="catalytic activity">
    <reaction evidence="12">
        <text>fluoride(in) = fluoride(out)</text>
        <dbReference type="Rhea" id="RHEA:76159"/>
        <dbReference type="ChEBI" id="CHEBI:17051"/>
    </reaction>
    <physiologicalReaction direction="left-to-right" evidence="12">
        <dbReference type="Rhea" id="RHEA:76160"/>
    </physiologicalReaction>
</comment>
<keyword evidence="5 14" id="KW-0479">Metal-binding</keyword>
<comment type="similarity">
    <text evidence="11 14">Belongs to the fluoride channel Fluc/FEX (TC 1.A.43) family.</text>
</comment>
<dbReference type="EMBL" id="RAPK01000006">
    <property type="protein sequence ID" value="RKD76155.1"/>
    <property type="molecule type" value="Genomic_DNA"/>
</dbReference>
<evidence type="ECO:0000256" key="9">
    <source>
        <dbReference type="ARBA" id="ARBA00023136"/>
    </source>
</evidence>
<evidence type="ECO:0000256" key="5">
    <source>
        <dbReference type="ARBA" id="ARBA00022723"/>
    </source>
</evidence>
<feature type="binding site" evidence="14">
    <location>
        <position position="78"/>
    </location>
    <ligand>
        <name>Na(+)</name>
        <dbReference type="ChEBI" id="CHEBI:29101"/>
        <note>structural</note>
    </ligand>
</feature>
<protein>
    <recommendedName>
        <fullName evidence="14">Fluoride-specific ion channel FluC</fullName>
    </recommendedName>
</protein>
<comment type="activity regulation">
    <text evidence="14">Na(+) is not transported, but it plays an essential structural role and its presence is essential for fluoride channel function.</text>
</comment>
<accession>A0A419V7V8</accession>
<comment type="subcellular location">
    <subcellularLocation>
        <location evidence="1 14">Cell membrane</location>
        <topology evidence="1 14">Multi-pass membrane protein</topology>
    </subcellularLocation>
</comment>
<dbReference type="PANTHER" id="PTHR28259">
    <property type="entry name" value="FLUORIDE EXPORT PROTEIN 1-RELATED"/>
    <property type="match status" value="1"/>
</dbReference>
<organism evidence="15 16">
    <name type="scientific">Sinobaca qinghaiensis</name>
    <dbReference type="NCBI Taxonomy" id="342944"/>
    <lineage>
        <taxon>Bacteria</taxon>
        <taxon>Bacillati</taxon>
        <taxon>Bacillota</taxon>
        <taxon>Bacilli</taxon>
        <taxon>Bacillales</taxon>
        <taxon>Sporolactobacillaceae</taxon>
        <taxon>Sinobaca</taxon>
    </lineage>
</organism>
<keyword evidence="3 14" id="KW-1003">Cell membrane</keyword>
<evidence type="ECO:0000256" key="1">
    <source>
        <dbReference type="ARBA" id="ARBA00004651"/>
    </source>
</evidence>